<sequence length="504" mass="57809">MGRAKIEIERRIFGQQLDHFGNEKDQTEFKQVYYVDSQYYRIGGPVLLFSVGEREARQSDIEDGWVSELARQTHGLAVLLEQRFYGNSVPGDLDNNTYNLLQFLTIDQMMADIKQFIDNAELPELQQFQEKNTHAKDNAPWVLIGGSFAGNLMAWTKQKYPDIKAFVIASSAPMIVTDGYWEFDKMVAQRLPCANQLSQAIQELDYELDSGNQTTFEAIKRRFGLEQIQNKDIFVSALSIQASSLIQAPAEQQALDRIESFCHDLTTKSLAHVTREYSIWHRILPLAECPEGGDRSWFWQQCLELGMWQTAPPKSNHVQFRHRMRSQRLTTEYFQSQCRKCLPASQNEWAETHRLQFREFAETALTSYISAATASKESSSVLFTVGELDPWRYLTIDAQYPMLSSSHLLVIPGASHAEDLLAPVSSDNDRDNNEDDERPAIRDARFRMIDAVKQWIREPQNRLRRMPSVVRRNKQKTNSGNTIYNTHRSAIVASLSPLLTLLAI</sequence>
<accession>A0A9W8G2E2</accession>
<evidence type="ECO:0000256" key="1">
    <source>
        <dbReference type="ARBA" id="ARBA00011079"/>
    </source>
</evidence>
<comment type="caution">
    <text evidence="6">The sequence shown here is derived from an EMBL/GenBank/DDBJ whole genome shotgun (WGS) entry which is preliminary data.</text>
</comment>
<dbReference type="Proteomes" id="UP001151518">
    <property type="component" value="Unassembled WGS sequence"/>
</dbReference>
<dbReference type="Pfam" id="PF05577">
    <property type="entry name" value="Peptidase_S28"/>
    <property type="match status" value="2"/>
</dbReference>
<comment type="similarity">
    <text evidence="1">Belongs to the peptidase S28 family.</text>
</comment>
<dbReference type="GO" id="GO:0006508">
    <property type="term" value="P:proteolysis"/>
    <property type="evidence" value="ECO:0007669"/>
    <property type="project" value="UniProtKB-KW"/>
</dbReference>
<dbReference type="EMBL" id="JANBTW010000129">
    <property type="protein sequence ID" value="KAJ2670229.1"/>
    <property type="molecule type" value="Genomic_DNA"/>
</dbReference>
<keyword evidence="5" id="KW-0325">Glycoprotein</keyword>
<name>A0A9W8G2E2_9FUNG</name>
<evidence type="ECO:0000256" key="3">
    <source>
        <dbReference type="ARBA" id="ARBA00022729"/>
    </source>
</evidence>
<dbReference type="GO" id="GO:0070008">
    <property type="term" value="F:serine-type exopeptidase activity"/>
    <property type="evidence" value="ECO:0007669"/>
    <property type="project" value="InterPro"/>
</dbReference>
<dbReference type="PANTHER" id="PTHR11010:SF117">
    <property type="entry name" value="SERINE PROTEASE 16"/>
    <property type="match status" value="1"/>
</dbReference>
<dbReference type="AlphaFoldDB" id="A0A9W8G2E2"/>
<evidence type="ECO:0000256" key="4">
    <source>
        <dbReference type="ARBA" id="ARBA00022801"/>
    </source>
</evidence>
<organism evidence="6 7">
    <name type="scientific">Coemansia spiralis</name>
    <dbReference type="NCBI Taxonomy" id="417178"/>
    <lineage>
        <taxon>Eukaryota</taxon>
        <taxon>Fungi</taxon>
        <taxon>Fungi incertae sedis</taxon>
        <taxon>Zoopagomycota</taxon>
        <taxon>Kickxellomycotina</taxon>
        <taxon>Kickxellomycetes</taxon>
        <taxon>Kickxellales</taxon>
        <taxon>Kickxellaceae</taxon>
        <taxon>Coemansia</taxon>
    </lineage>
</organism>
<gene>
    <name evidence="6" type="ORF">GGI25_005914</name>
</gene>
<evidence type="ECO:0000256" key="5">
    <source>
        <dbReference type="ARBA" id="ARBA00023180"/>
    </source>
</evidence>
<dbReference type="SUPFAM" id="SSF53474">
    <property type="entry name" value="alpha/beta-Hydrolases"/>
    <property type="match status" value="1"/>
</dbReference>
<dbReference type="GO" id="GO:0008239">
    <property type="term" value="F:dipeptidyl-peptidase activity"/>
    <property type="evidence" value="ECO:0007669"/>
    <property type="project" value="TreeGrafter"/>
</dbReference>
<dbReference type="InterPro" id="IPR029058">
    <property type="entry name" value="AB_hydrolase_fold"/>
</dbReference>
<evidence type="ECO:0000256" key="2">
    <source>
        <dbReference type="ARBA" id="ARBA00022670"/>
    </source>
</evidence>
<reference evidence="6" key="1">
    <citation type="submission" date="2022-07" db="EMBL/GenBank/DDBJ databases">
        <title>Phylogenomic reconstructions and comparative analyses of Kickxellomycotina fungi.</title>
        <authorList>
            <person name="Reynolds N.K."/>
            <person name="Stajich J.E."/>
            <person name="Barry K."/>
            <person name="Grigoriev I.V."/>
            <person name="Crous P."/>
            <person name="Smith M.E."/>
        </authorList>
    </citation>
    <scope>NUCLEOTIDE SEQUENCE</scope>
    <source>
        <strain evidence="6">NRRL 3115</strain>
    </source>
</reference>
<dbReference type="PANTHER" id="PTHR11010">
    <property type="entry name" value="PROTEASE S28 PRO-X CARBOXYPEPTIDASE-RELATED"/>
    <property type="match status" value="1"/>
</dbReference>
<protein>
    <submittedName>
        <fullName evidence="6">Uncharacterized protein</fullName>
    </submittedName>
</protein>
<keyword evidence="4" id="KW-0378">Hydrolase</keyword>
<dbReference type="InterPro" id="IPR008758">
    <property type="entry name" value="Peptidase_S28"/>
</dbReference>
<proteinExistence type="inferred from homology"/>
<keyword evidence="2" id="KW-0645">Protease</keyword>
<dbReference type="OrthoDB" id="1735038at2759"/>
<dbReference type="Gene3D" id="3.40.50.1820">
    <property type="entry name" value="alpha/beta hydrolase"/>
    <property type="match status" value="2"/>
</dbReference>
<evidence type="ECO:0000313" key="7">
    <source>
        <dbReference type="Proteomes" id="UP001151518"/>
    </source>
</evidence>
<keyword evidence="3" id="KW-0732">Signal</keyword>
<evidence type="ECO:0000313" key="6">
    <source>
        <dbReference type="EMBL" id="KAJ2670229.1"/>
    </source>
</evidence>